<dbReference type="EMBL" id="UGGT01000001">
    <property type="protein sequence ID" value="STO22128.1"/>
    <property type="molecule type" value="Genomic_DNA"/>
</dbReference>
<dbReference type="InterPro" id="IPR014721">
    <property type="entry name" value="Ribsml_uS5_D2-typ_fold_subgr"/>
</dbReference>
<dbReference type="Proteomes" id="UP000254554">
    <property type="component" value="Unassembled WGS sequence"/>
</dbReference>
<dbReference type="AlphaFoldDB" id="A0A377GCS0"/>
<keyword evidence="2" id="KW-1185">Reference proteome</keyword>
<dbReference type="InterPro" id="IPR020568">
    <property type="entry name" value="Ribosomal_Su5_D2-typ_SF"/>
</dbReference>
<protein>
    <recommendedName>
        <fullName evidence="3">Mevalonate kinase</fullName>
    </recommendedName>
</protein>
<evidence type="ECO:0008006" key="3">
    <source>
        <dbReference type="Google" id="ProtNLM"/>
    </source>
</evidence>
<dbReference type="SUPFAM" id="SSF54211">
    <property type="entry name" value="Ribosomal protein S5 domain 2-like"/>
    <property type="match status" value="1"/>
</dbReference>
<gene>
    <name evidence="1" type="ORF">NCTC11370_02213</name>
</gene>
<proteinExistence type="predicted"/>
<name>A0A377GCS0_9GAMM</name>
<accession>A0A377GCS0</accession>
<sequence length="297" mass="33178">MNCQLSVPAKTFILGEYLVLRGGMAILLTSYPSFVLNVSAGKDAPSFLSEPINYESPAGNFINRHLNFYKNFSLEFFDPYKGIGGLGASSAQFALVYALKMHLKNGTDEELFHALEAYSHSAWNGEGFAPSGADIIAQLKGGLCLFHPEKQTINTMEWPFTSLDYCLIHTNNKITTHNHLKSLDKLDVSGLDNIVEEGLSSLEKKDAGLFAKSIRRYRESLEKKQLVLHETQMILRQIESQPYVLAAKGCGALCADIIFVLLESESKGSFMEWCTKKNLRVIYLGQELGDGLKWKFF</sequence>
<dbReference type="GeneID" id="93292986"/>
<organism evidence="1 2">
    <name type="scientific">Fluoribacter dumoffii</name>
    <dbReference type="NCBI Taxonomy" id="463"/>
    <lineage>
        <taxon>Bacteria</taxon>
        <taxon>Pseudomonadati</taxon>
        <taxon>Pseudomonadota</taxon>
        <taxon>Gammaproteobacteria</taxon>
        <taxon>Legionellales</taxon>
        <taxon>Legionellaceae</taxon>
        <taxon>Fluoribacter</taxon>
    </lineage>
</organism>
<evidence type="ECO:0000313" key="2">
    <source>
        <dbReference type="Proteomes" id="UP000254554"/>
    </source>
</evidence>
<evidence type="ECO:0000313" key="1">
    <source>
        <dbReference type="EMBL" id="STO22128.1"/>
    </source>
</evidence>
<dbReference type="OrthoDB" id="5652956at2"/>
<dbReference type="RefSeq" id="WP_010654241.1">
    <property type="nucleotide sequence ID" value="NZ_JAPHOO010000001.1"/>
</dbReference>
<reference evidence="1 2" key="1">
    <citation type="submission" date="2018-06" db="EMBL/GenBank/DDBJ databases">
        <authorList>
            <consortium name="Pathogen Informatics"/>
            <person name="Doyle S."/>
        </authorList>
    </citation>
    <scope>NUCLEOTIDE SEQUENCE [LARGE SCALE GENOMIC DNA]</scope>
    <source>
        <strain evidence="1 2">NCTC11370</strain>
    </source>
</reference>
<dbReference type="Gene3D" id="3.30.230.10">
    <property type="match status" value="1"/>
</dbReference>
<dbReference type="STRING" id="1094715.GCA_000236165_02060"/>